<dbReference type="OrthoDB" id="1149281at2"/>
<dbReference type="EMBL" id="CP034752">
    <property type="protein sequence ID" value="QBH96317.1"/>
    <property type="molecule type" value="Genomic_DNA"/>
</dbReference>
<evidence type="ECO:0000313" key="2">
    <source>
        <dbReference type="EMBL" id="QBH96317.1"/>
    </source>
</evidence>
<name>A0A411WJH1_9GAMM</name>
<reference evidence="2 3" key="1">
    <citation type="submission" date="2019-03" db="EMBL/GenBank/DDBJ databases">
        <title>Pragia sp. nov. isolated from the gut tract of Carduelis flavirostris.</title>
        <authorList>
            <person name="Ge Y."/>
        </authorList>
    </citation>
    <scope>NUCLEOTIDE SEQUENCE [LARGE SCALE GENOMIC DNA]</scope>
    <source>
        <strain evidence="2 3">CF-458</strain>
    </source>
</reference>
<evidence type="ECO:0000256" key="1">
    <source>
        <dbReference type="SAM" id="SignalP"/>
    </source>
</evidence>
<dbReference type="KEGG" id="prag:EKN56_07855"/>
<protein>
    <recommendedName>
        <fullName evidence="4">Solute-binding protein family 3/N-terminal domain-containing protein</fullName>
    </recommendedName>
</protein>
<proteinExistence type="predicted"/>
<organism evidence="2 3">
    <name type="scientific">Limnobaculum zhutongyuii</name>
    <dbReference type="NCBI Taxonomy" id="2498113"/>
    <lineage>
        <taxon>Bacteria</taxon>
        <taxon>Pseudomonadati</taxon>
        <taxon>Pseudomonadota</taxon>
        <taxon>Gammaproteobacteria</taxon>
        <taxon>Enterobacterales</taxon>
        <taxon>Budviciaceae</taxon>
        <taxon>Limnobaculum</taxon>
    </lineage>
</organism>
<feature type="signal peptide" evidence="1">
    <location>
        <begin position="1"/>
        <end position="23"/>
    </location>
</feature>
<dbReference type="AlphaFoldDB" id="A0A411WJH1"/>
<sequence length="266" mass="29634">MLKKLIYLLLGAFLFTNSLPLLAKTRVVHVVVALCDNKYQGIVPVPEKIGNGQDPVNNLYWGAAYGVKTFIKKQPNWQLVTSSVNPQKNILERIVFKHKTDDVYLVADAYDGQYIGQTIDDFYQYIGGAKKGSLDIQQKSIDTGGGADLVVYIGHNGLMDFSIARLNLTVPEISDEKTKNLNAQRQAAVFACKSKPYFLPQFERAGIRPAMMTTNFMAPEAYILNALVDSWIKKQSPEQTREAVAQAYAKYQKISVKSAKGLFATQ</sequence>
<dbReference type="Proteomes" id="UP000293154">
    <property type="component" value="Chromosome"/>
</dbReference>
<dbReference type="RefSeq" id="WP_130591265.1">
    <property type="nucleotide sequence ID" value="NZ_CP034752.1"/>
</dbReference>
<accession>A0A411WJH1</accession>
<gene>
    <name evidence="2" type="ORF">EKN56_07855</name>
</gene>
<evidence type="ECO:0008006" key="4">
    <source>
        <dbReference type="Google" id="ProtNLM"/>
    </source>
</evidence>
<evidence type="ECO:0000313" key="3">
    <source>
        <dbReference type="Proteomes" id="UP000293154"/>
    </source>
</evidence>
<feature type="chain" id="PRO_5019541022" description="Solute-binding protein family 3/N-terminal domain-containing protein" evidence="1">
    <location>
        <begin position="24"/>
        <end position="266"/>
    </location>
</feature>
<keyword evidence="1" id="KW-0732">Signal</keyword>
<keyword evidence="3" id="KW-1185">Reference proteome</keyword>